<sequence>MTSDPRTWAAEHSAALVGLPSAAAEQEVEDAGLRPRIAGPDVVLTLEYRPDRITLVTDRAGLVTEVVPG</sequence>
<protein>
    <recommendedName>
        <fullName evidence="3">Proteinase inhibitor I78</fullName>
    </recommendedName>
</protein>
<comment type="caution">
    <text evidence="1">The sequence shown here is derived from an EMBL/GenBank/DDBJ whole genome shotgun (WGS) entry which is preliminary data.</text>
</comment>
<evidence type="ECO:0000313" key="2">
    <source>
        <dbReference type="Proteomes" id="UP000265742"/>
    </source>
</evidence>
<accession>A0A3A1TSQ3</accession>
<dbReference type="EMBL" id="QXTG01000003">
    <property type="protein sequence ID" value="RIX26383.1"/>
    <property type="molecule type" value="Genomic_DNA"/>
</dbReference>
<evidence type="ECO:0000313" key="1">
    <source>
        <dbReference type="EMBL" id="RIX26383.1"/>
    </source>
</evidence>
<dbReference type="Proteomes" id="UP000265742">
    <property type="component" value="Unassembled WGS sequence"/>
</dbReference>
<gene>
    <name evidence="1" type="ORF">D1781_15645</name>
</gene>
<evidence type="ECO:0008006" key="3">
    <source>
        <dbReference type="Google" id="ProtNLM"/>
    </source>
</evidence>
<reference evidence="2" key="1">
    <citation type="submission" date="2018-09" db="EMBL/GenBank/DDBJ databases">
        <authorList>
            <person name="Kim I."/>
        </authorList>
    </citation>
    <scope>NUCLEOTIDE SEQUENCE [LARGE SCALE GENOMIC DNA]</scope>
    <source>
        <strain evidence="2">DD4a</strain>
    </source>
</reference>
<organism evidence="1 2">
    <name type="scientific">Amnibacterium setariae</name>
    <dbReference type="NCBI Taxonomy" id="2306585"/>
    <lineage>
        <taxon>Bacteria</taxon>
        <taxon>Bacillati</taxon>
        <taxon>Actinomycetota</taxon>
        <taxon>Actinomycetes</taxon>
        <taxon>Micrococcales</taxon>
        <taxon>Microbacteriaceae</taxon>
        <taxon>Amnibacterium</taxon>
    </lineage>
</organism>
<dbReference type="Gene3D" id="3.30.10.10">
    <property type="entry name" value="Trypsin Inhibitor V, subunit A"/>
    <property type="match status" value="1"/>
</dbReference>
<dbReference type="AlphaFoldDB" id="A0A3A1TSQ3"/>
<proteinExistence type="predicted"/>
<name>A0A3A1TSQ3_9MICO</name>
<dbReference type="RefSeq" id="WP_119483428.1">
    <property type="nucleotide sequence ID" value="NZ_QXTG01000003.1"/>
</dbReference>
<dbReference type="OrthoDB" id="56224at2"/>
<keyword evidence="2" id="KW-1185">Reference proteome</keyword>